<proteinExistence type="predicted"/>
<accession>A0A1W1EDR7</accession>
<gene>
    <name evidence="1" type="ORF">MNB_SV-5-1274</name>
</gene>
<name>A0A1W1EDR7_9ZZZZ</name>
<dbReference type="EMBL" id="FPKX01000038">
    <property type="protein sequence ID" value="SFZ98195.1"/>
    <property type="molecule type" value="Genomic_DNA"/>
</dbReference>
<dbReference type="AlphaFoldDB" id="A0A1W1EDR7"/>
<reference evidence="1" key="1">
    <citation type="submission" date="2016-10" db="EMBL/GenBank/DDBJ databases">
        <authorList>
            <person name="de Groot N.N."/>
        </authorList>
    </citation>
    <scope>NUCLEOTIDE SEQUENCE</scope>
</reference>
<sequence length="419" mass="46028">MTKKILLATGLLTSMLLADFTLEYKIEGNMKQLVQYKDAKHVLIMTDSEDGMSGGQLLIDDKKFMVMKQGGKTKYMDMDVMMEQMKGMGQMFGEASKSEMETPAAPAFKVIKKGKKVKTAGVDAQIWTVEVEEEGKKERMDVVVTDNKDVVAAIEKYTDVMKQFTQMGAEEDDALSALFNIAKGYAVISFDGMKLVSYDDANIPDSVYALPAGMNVGKKLNDKNVVATVKKPPLCPIVGSHGKAKQLDAMLKDSADGWKKIESATCMNMMKMRIENAIYQKGDSYIHINLSVNVEDEKGIVATYRTNNMEISDHKKGKIQGKRYQSAYLKRAKQNAMDIRLDNAMLTMSSTGSEKPDMASFADNVFDLSKFRPVKKSKPTADEALKSLGGMFGAGASQSGGNAKDAKAAEEMLKGLFGK</sequence>
<protein>
    <recommendedName>
        <fullName evidence="2">DUF4412 domain-containing protein</fullName>
    </recommendedName>
</protein>
<evidence type="ECO:0008006" key="2">
    <source>
        <dbReference type="Google" id="ProtNLM"/>
    </source>
</evidence>
<evidence type="ECO:0000313" key="1">
    <source>
        <dbReference type="EMBL" id="SFZ98195.1"/>
    </source>
</evidence>
<organism evidence="1">
    <name type="scientific">hydrothermal vent metagenome</name>
    <dbReference type="NCBI Taxonomy" id="652676"/>
    <lineage>
        <taxon>unclassified sequences</taxon>
        <taxon>metagenomes</taxon>
        <taxon>ecological metagenomes</taxon>
    </lineage>
</organism>